<dbReference type="InParanoid" id="A0A2J7R288"/>
<protein>
    <submittedName>
        <fullName evidence="1">Uncharacterized protein</fullName>
    </submittedName>
</protein>
<reference evidence="1 2" key="1">
    <citation type="submission" date="2017-12" db="EMBL/GenBank/DDBJ databases">
        <title>Hemimetabolous genomes reveal molecular basis of termite eusociality.</title>
        <authorList>
            <person name="Harrison M.C."/>
            <person name="Jongepier E."/>
            <person name="Robertson H.M."/>
            <person name="Arning N."/>
            <person name="Bitard-Feildel T."/>
            <person name="Chao H."/>
            <person name="Childers C.P."/>
            <person name="Dinh H."/>
            <person name="Doddapaneni H."/>
            <person name="Dugan S."/>
            <person name="Gowin J."/>
            <person name="Greiner C."/>
            <person name="Han Y."/>
            <person name="Hu H."/>
            <person name="Hughes D.S.T."/>
            <person name="Huylmans A.-K."/>
            <person name="Kemena C."/>
            <person name="Kremer L.P.M."/>
            <person name="Lee S.L."/>
            <person name="Lopez-Ezquerra A."/>
            <person name="Mallet L."/>
            <person name="Monroy-Kuhn J.M."/>
            <person name="Moser A."/>
            <person name="Murali S.C."/>
            <person name="Muzny D.M."/>
            <person name="Otani S."/>
            <person name="Piulachs M.-D."/>
            <person name="Poelchau M."/>
            <person name="Qu J."/>
            <person name="Schaub F."/>
            <person name="Wada-Katsumata A."/>
            <person name="Worley K.C."/>
            <person name="Xie Q."/>
            <person name="Ylla G."/>
            <person name="Poulsen M."/>
            <person name="Gibbs R.A."/>
            <person name="Schal C."/>
            <person name="Richards S."/>
            <person name="Belles X."/>
            <person name="Korb J."/>
            <person name="Bornberg-Bauer E."/>
        </authorList>
    </citation>
    <scope>NUCLEOTIDE SEQUENCE [LARGE SCALE GENOMIC DNA]</scope>
    <source>
        <tissue evidence="1">Whole body</tissue>
    </source>
</reference>
<proteinExistence type="predicted"/>
<evidence type="ECO:0000313" key="2">
    <source>
        <dbReference type="Proteomes" id="UP000235965"/>
    </source>
</evidence>
<gene>
    <name evidence="1" type="ORF">B7P43_G01400</name>
</gene>
<dbReference type="EMBL" id="NEVH01008200">
    <property type="protein sequence ID" value="PNF34939.1"/>
    <property type="molecule type" value="Genomic_DNA"/>
</dbReference>
<accession>A0A2J7R288</accession>
<keyword evidence="2" id="KW-1185">Reference proteome</keyword>
<comment type="caution">
    <text evidence="1">The sequence shown here is derived from an EMBL/GenBank/DDBJ whole genome shotgun (WGS) entry which is preliminary data.</text>
</comment>
<feature type="non-terminal residue" evidence="1">
    <location>
        <position position="1"/>
    </location>
</feature>
<dbReference type="AlphaFoldDB" id="A0A2J7R288"/>
<organism evidence="1 2">
    <name type="scientific">Cryptotermes secundus</name>
    <dbReference type="NCBI Taxonomy" id="105785"/>
    <lineage>
        <taxon>Eukaryota</taxon>
        <taxon>Metazoa</taxon>
        <taxon>Ecdysozoa</taxon>
        <taxon>Arthropoda</taxon>
        <taxon>Hexapoda</taxon>
        <taxon>Insecta</taxon>
        <taxon>Pterygota</taxon>
        <taxon>Neoptera</taxon>
        <taxon>Polyneoptera</taxon>
        <taxon>Dictyoptera</taxon>
        <taxon>Blattodea</taxon>
        <taxon>Blattoidea</taxon>
        <taxon>Termitoidae</taxon>
        <taxon>Kalotermitidae</taxon>
        <taxon>Cryptotermitinae</taxon>
        <taxon>Cryptotermes</taxon>
    </lineage>
</organism>
<name>A0A2J7R288_9NEOP</name>
<dbReference type="Proteomes" id="UP000235965">
    <property type="component" value="Unassembled WGS sequence"/>
</dbReference>
<evidence type="ECO:0000313" key="1">
    <source>
        <dbReference type="EMBL" id="PNF34939.1"/>
    </source>
</evidence>
<sequence length="130" mass="15066">ANSAATQELPSILWNPKVHHRVHKTPPLVPILSQIFLIHTIPSYLSNIHFNIIHPPTPWSSLWCLSNCAATQELPSILWNPKAHYHVHKSPPLVPVLRQINRVHTTPPHLSYQTNTDLYRLYYTFRLNTF</sequence>